<comment type="caution">
    <text evidence="1">The sequence shown here is derived from an EMBL/GenBank/DDBJ whole genome shotgun (WGS) entry which is preliminary data.</text>
</comment>
<dbReference type="Proteomes" id="UP000178742">
    <property type="component" value="Unassembled WGS sequence"/>
</dbReference>
<evidence type="ECO:0000313" key="2">
    <source>
        <dbReference type="Proteomes" id="UP000178742"/>
    </source>
</evidence>
<dbReference type="STRING" id="1798676.A3B90_01725"/>
<evidence type="ECO:0000313" key="1">
    <source>
        <dbReference type="EMBL" id="OGH66283.1"/>
    </source>
</evidence>
<proteinExistence type="predicted"/>
<gene>
    <name evidence="1" type="ORF">A3B90_01725</name>
</gene>
<sequence>MSYKEAREFLPSPEIRAGELKKRETSKLERLLARGKKWLGVVCFASLSTILVEGAFAREARADQPASSSSDASLYKKINFMAEQSGQPAPLDLVKIAGEFTNLDELKPNTPEDKAYALTPHSDALNTPGVGIAHEVASGAKIRASFDKKSEGAYALLTLKGDFFLK</sequence>
<protein>
    <submittedName>
        <fullName evidence="1">Uncharacterized protein</fullName>
    </submittedName>
</protein>
<dbReference type="AlphaFoldDB" id="A0A1F6M403"/>
<name>A0A1F6M403_9BACT</name>
<dbReference type="EMBL" id="MFPX01000021">
    <property type="protein sequence ID" value="OGH66283.1"/>
    <property type="molecule type" value="Genomic_DNA"/>
</dbReference>
<organism evidence="1 2">
    <name type="scientific">Candidatus Magasanikbacteria bacterium RIFCSPHIGHO2_02_FULL_41_13</name>
    <dbReference type="NCBI Taxonomy" id="1798676"/>
    <lineage>
        <taxon>Bacteria</taxon>
        <taxon>Candidatus Magasanikiibacteriota</taxon>
    </lineage>
</organism>
<reference evidence="1 2" key="1">
    <citation type="journal article" date="2016" name="Nat. Commun.">
        <title>Thousands of microbial genomes shed light on interconnected biogeochemical processes in an aquifer system.</title>
        <authorList>
            <person name="Anantharaman K."/>
            <person name="Brown C.T."/>
            <person name="Hug L.A."/>
            <person name="Sharon I."/>
            <person name="Castelle C.J."/>
            <person name="Probst A.J."/>
            <person name="Thomas B.C."/>
            <person name="Singh A."/>
            <person name="Wilkins M.J."/>
            <person name="Karaoz U."/>
            <person name="Brodie E.L."/>
            <person name="Williams K.H."/>
            <person name="Hubbard S.S."/>
            <person name="Banfield J.F."/>
        </authorList>
    </citation>
    <scope>NUCLEOTIDE SEQUENCE [LARGE SCALE GENOMIC DNA]</scope>
</reference>
<accession>A0A1F6M403</accession>